<dbReference type="GO" id="GO:0005829">
    <property type="term" value="C:cytosol"/>
    <property type="evidence" value="ECO:0007669"/>
    <property type="project" value="TreeGrafter"/>
</dbReference>
<dbReference type="EC" id="3.2.2.n1" evidence="2"/>
<proteinExistence type="inferred from homology"/>
<organism evidence="3 4">
    <name type="scientific">Paenibacillus albicereus</name>
    <dbReference type="NCBI Taxonomy" id="2726185"/>
    <lineage>
        <taxon>Bacteria</taxon>
        <taxon>Bacillati</taxon>
        <taxon>Bacillota</taxon>
        <taxon>Bacilli</taxon>
        <taxon>Bacillales</taxon>
        <taxon>Paenibacillaceae</taxon>
        <taxon>Paenibacillus</taxon>
    </lineage>
</organism>
<dbReference type="InterPro" id="IPR031100">
    <property type="entry name" value="LOG_fam"/>
</dbReference>
<reference evidence="3 4" key="1">
    <citation type="submission" date="2020-04" db="EMBL/GenBank/DDBJ databases">
        <title>Novel Paenibacillus strain UniB2 isolated from commercial digestive syrup.</title>
        <authorList>
            <person name="Thorat V."/>
            <person name="Kirdat K."/>
            <person name="Tiwarekar B."/>
            <person name="Yadav A."/>
        </authorList>
    </citation>
    <scope>NUCLEOTIDE SEQUENCE [LARGE SCALE GENOMIC DNA]</scope>
    <source>
        <strain evidence="3 4">UniB2</strain>
    </source>
</reference>
<dbReference type="GO" id="GO:0016799">
    <property type="term" value="F:hydrolase activity, hydrolyzing N-glycosyl compounds"/>
    <property type="evidence" value="ECO:0007669"/>
    <property type="project" value="TreeGrafter"/>
</dbReference>
<dbReference type="Pfam" id="PF03641">
    <property type="entry name" value="Lysine_decarbox"/>
    <property type="match status" value="1"/>
</dbReference>
<dbReference type="PANTHER" id="PTHR31223:SF70">
    <property type="entry name" value="LOG FAMILY PROTEIN YJL055W"/>
    <property type="match status" value="1"/>
</dbReference>
<comment type="similarity">
    <text evidence="1 2">Belongs to the LOG family.</text>
</comment>
<dbReference type="Proteomes" id="UP000502136">
    <property type="component" value="Chromosome"/>
</dbReference>
<evidence type="ECO:0000256" key="1">
    <source>
        <dbReference type="ARBA" id="ARBA00006763"/>
    </source>
</evidence>
<dbReference type="GO" id="GO:0009691">
    <property type="term" value="P:cytokinin biosynthetic process"/>
    <property type="evidence" value="ECO:0007669"/>
    <property type="project" value="UniProtKB-UniRule"/>
</dbReference>
<dbReference type="PANTHER" id="PTHR31223">
    <property type="entry name" value="LOG FAMILY PROTEIN YJL055W"/>
    <property type="match status" value="1"/>
</dbReference>
<name>A0A6H2GTH2_9BACL</name>
<dbReference type="NCBIfam" id="TIGR00730">
    <property type="entry name" value="Rossman fold protein, TIGR00730 family"/>
    <property type="match status" value="1"/>
</dbReference>
<dbReference type="KEGG" id="palr:HGI30_03455"/>
<keyword evidence="2" id="KW-0378">Hydrolase</keyword>
<sequence length="193" mass="20707">MKSIAVFCGSRPGASALYMEEARAMGRKLAESGIELVYGGAAVGLMGAVADGALEAGGRAIGVLPQFLQDREIAHRGLTELIVVDSMHERKQRMAELADGFAALPGGPGTMEEYFEIFTWGQLGLHGKPCGLLNVGGYFDPLLAMFERMEQEGFMQPQHRGMVLADGSPDGLLEQMLAYEPPAVKTYLTPGRT</sequence>
<gene>
    <name evidence="3" type="ORF">HGI30_03455</name>
</gene>
<dbReference type="InterPro" id="IPR005269">
    <property type="entry name" value="LOG"/>
</dbReference>
<evidence type="ECO:0000313" key="4">
    <source>
        <dbReference type="Proteomes" id="UP000502136"/>
    </source>
</evidence>
<dbReference type="SUPFAM" id="SSF102405">
    <property type="entry name" value="MCP/YpsA-like"/>
    <property type="match status" value="1"/>
</dbReference>
<protein>
    <recommendedName>
        <fullName evidence="2">Cytokinin riboside 5'-monophosphate phosphoribohydrolase</fullName>
        <ecNumber evidence="2">3.2.2.n1</ecNumber>
    </recommendedName>
</protein>
<keyword evidence="2" id="KW-0203">Cytokinin biosynthesis</keyword>
<dbReference type="Gene3D" id="3.40.50.450">
    <property type="match status" value="1"/>
</dbReference>
<dbReference type="EMBL" id="CP051428">
    <property type="protein sequence ID" value="QJC50724.1"/>
    <property type="molecule type" value="Genomic_DNA"/>
</dbReference>
<evidence type="ECO:0000256" key="2">
    <source>
        <dbReference type="RuleBase" id="RU363015"/>
    </source>
</evidence>
<accession>A0A6H2GTH2</accession>
<dbReference type="RefSeq" id="WP_168906379.1">
    <property type="nucleotide sequence ID" value="NZ_CP051428.1"/>
</dbReference>
<evidence type="ECO:0000313" key="3">
    <source>
        <dbReference type="EMBL" id="QJC50724.1"/>
    </source>
</evidence>
<dbReference type="AlphaFoldDB" id="A0A6H2GTH2"/>
<keyword evidence="4" id="KW-1185">Reference proteome</keyword>